<feature type="transmembrane region" description="Helical" evidence="8">
    <location>
        <begin position="80"/>
        <end position="105"/>
    </location>
</feature>
<keyword evidence="6 8" id="KW-1133">Transmembrane helix</keyword>
<proteinExistence type="predicted"/>
<dbReference type="PANTHER" id="PTHR47019">
    <property type="entry name" value="LIPID II FLIPPASE MURJ"/>
    <property type="match status" value="1"/>
</dbReference>
<dbReference type="GO" id="GO:0008360">
    <property type="term" value="P:regulation of cell shape"/>
    <property type="evidence" value="ECO:0007669"/>
    <property type="project" value="UniProtKB-KW"/>
</dbReference>
<dbReference type="RefSeq" id="WP_158629804.1">
    <property type="nucleotide sequence ID" value="NZ_CP034413.3"/>
</dbReference>
<dbReference type="GO" id="GO:0034204">
    <property type="term" value="P:lipid translocation"/>
    <property type="evidence" value="ECO:0007669"/>
    <property type="project" value="TreeGrafter"/>
</dbReference>
<dbReference type="KEGG" id="obj:EIO64_14115"/>
<dbReference type="GO" id="GO:0005886">
    <property type="term" value="C:plasma membrane"/>
    <property type="evidence" value="ECO:0007669"/>
    <property type="project" value="UniProtKB-SubCell"/>
</dbReference>
<feature type="transmembrane region" description="Helical" evidence="8">
    <location>
        <begin position="158"/>
        <end position="176"/>
    </location>
</feature>
<evidence type="ECO:0000256" key="6">
    <source>
        <dbReference type="ARBA" id="ARBA00022989"/>
    </source>
</evidence>
<reference evidence="10" key="1">
    <citation type="submission" date="2018-12" db="EMBL/GenBank/DDBJ databases">
        <title>Dusodibacter welbiota gen. nov., sp. nov., isolated from human faeces and emended description of the Oscillibacter genus.</title>
        <authorList>
            <person name="Le Roy T."/>
            <person name="Van der Smissen P."/>
            <person name="Delzenne N."/>
            <person name="Muccioli G."/>
            <person name="Collet J.F."/>
            <person name="Cani P.D."/>
        </authorList>
    </citation>
    <scope>NUCLEOTIDE SEQUENCE [LARGE SCALE GENOMIC DNA]</scope>
    <source>
        <strain evidence="10">J115</strain>
    </source>
</reference>
<feature type="transmembrane region" description="Helical" evidence="8">
    <location>
        <begin position="256"/>
        <end position="279"/>
    </location>
</feature>
<feature type="transmembrane region" description="Helical" evidence="8">
    <location>
        <begin position="300"/>
        <end position="319"/>
    </location>
</feature>
<evidence type="ECO:0000256" key="4">
    <source>
        <dbReference type="ARBA" id="ARBA00022960"/>
    </source>
</evidence>
<feature type="transmembrane region" description="Helical" evidence="8">
    <location>
        <begin position="397"/>
        <end position="416"/>
    </location>
</feature>
<sequence length="500" mass="54369">MLKNILSVSGVLILVKALGFFKQMVIAGIFGANAETDLINLSYGFIGDIQYLLVQVMLTAVVSVYIHVKEETQNEAGQFASDTLCAGTIVVAAISATIFMLSPWISKLLAPSYSQELSSQLGGYIRLFSPILIPLVWMAVFHALLNSNKRFIPGQLEGLYQSVILVIVIILGAPYLGVDSLVIGYWLYATFSAGFLGYQARTYLRKSSRNPFRNPQVRSLLAMVGPLSIGYGAVYINQMVDKILVSGLADGTVTAMSYAATLSNLVGTLICSLCSVLYAHVTEYISQEKEQAVAQLTERAILVLVILLLPVTVIAVSQAEDIVLLIYGRGAFDAEAAAMTAQALMGYSLSFIPLALREVYSRVQYGYQDSKHPAVNSVIGIACNVTLSILLCRKFGVFGVTLASSVATLVIGMLNVQSARRTASFLSLKSLWNLTPNILIGGILSILLTWGCKQWLAELPLLIRLCLTTFFVFSGYSVLVIPAVWKTGLIKPCHFSRKQR</sequence>
<feature type="transmembrane region" description="Helical" evidence="8">
    <location>
        <begin position="51"/>
        <end position="68"/>
    </location>
</feature>
<feature type="transmembrane region" description="Helical" evidence="8">
    <location>
        <begin position="125"/>
        <end position="146"/>
    </location>
</feature>
<keyword evidence="4" id="KW-0133">Cell shape</keyword>
<feature type="transmembrane region" description="Helical" evidence="8">
    <location>
        <begin position="462"/>
        <end position="485"/>
    </location>
</feature>
<accession>A0A856I253</accession>
<evidence type="ECO:0000313" key="9">
    <source>
        <dbReference type="EMBL" id="QCI60207.2"/>
    </source>
</evidence>
<dbReference type="EMBL" id="CP034413">
    <property type="protein sequence ID" value="QCI60207.2"/>
    <property type="molecule type" value="Genomic_DNA"/>
</dbReference>
<dbReference type="GO" id="GO:0009252">
    <property type="term" value="P:peptidoglycan biosynthetic process"/>
    <property type="evidence" value="ECO:0007669"/>
    <property type="project" value="UniProtKB-KW"/>
</dbReference>
<keyword evidence="3 8" id="KW-0812">Transmembrane</keyword>
<evidence type="ECO:0000256" key="1">
    <source>
        <dbReference type="ARBA" id="ARBA00004651"/>
    </source>
</evidence>
<dbReference type="AlphaFoldDB" id="A0A856I253"/>
<dbReference type="PANTHER" id="PTHR47019:SF1">
    <property type="entry name" value="LIPID II FLIPPASE MURJ"/>
    <property type="match status" value="1"/>
</dbReference>
<evidence type="ECO:0000256" key="7">
    <source>
        <dbReference type="ARBA" id="ARBA00023136"/>
    </source>
</evidence>
<evidence type="ECO:0000256" key="3">
    <source>
        <dbReference type="ARBA" id="ARBA00022692"/>
    </source>
</evidence>
<feature type="transmembrane region" description="Helical" evidence="8">
    <location>
        <begin position="182"/>
        <end position="198"/>
    </location>
</feature>
<evidence type="ECO:0000256" key="8">
    <source>
        <dbReference type="SAM" id="Phobius"/>
    </source>
</evidence>
<keyword evidence="7 8" id="KW-0472">Membrane</keyword>
<comment type="subcellular location">
    <subcellularLocation>
        <location evidence="1">Cell membrane</location>
        <topology evidence="1">Multi-pass membrane protein</topology>
    </subcellularLocation>
</comment>
<gene>
    <name evidence="9" type="ORF">EIO64_14115</name>
</gene>
<keyword evidence="5" id="KW-0573">Peptidoglycan synthesis</keyword>
<name>A0A856I253_9FIRM</name>
<feature type="transmembrane region" description="Helical" evidence="8">
    <location>
        <begin position="437"/>
        <end position="456"/>
    </location>
</feature>
<protein>
    <submittedName>
        <fullName evidence="9">Polysaccharide biosynthesis C-terminal domain-containing protein</fullName>
    </submittedName>
</protein>
<dbReference type="InterPro" id="IPR004268">
    <property type="entry name" value="MurJ"/>
</dbReference>
<feature type="transmembrane region" description="Helical" evidence="8">
    <location>
        <begin position="372"/>
        <end position="391"/>
    </location>
</feature>
<keyword evidence="10" id="KW-1185">Reference proteome</keyword>
<dbReference type="GO" id="GO:0015648">
    <property type="term" value="F:lipid-linked peptidoglycan transporter activity"/>
    <property type="evidence" value="ECO:0007669"/>
    <property type="project" value="TreeGrafter"/>
</dbReference>
<evidence type="ECO:0000256" key="5">
    <source>
        <dbReference type="ARBA" id="ARBA00022984"/>
    </source>
</evidence>
<feature type="transmembrane region" description="Helical" evidence="8">
    <location>
        <begin position="219"/>
        <end position="236"/>
    </location>
</feature>
<feature type="transmembrane region" description="Helical" evidence="8">
    <location>
        <begin position="339"/>
        <end position="360"/>
    </location>
</feature>
<dbReference type="Proteomes" id="UP000298642">
    <property type="component" value="Chromosome"/>
</dbReference>
<keyword evidence="2" id="KW-1003">Cell membrane</keyword>
<dbReference type="InterPro" id="IPR051050">
    <property type="entry name" value="Lipid_II_flippase_MurJ/MviN"/>
</dbReference>
<evidence type="ECO:0000256" key="2">
    <source>
        <dbReference type="ARBA" id="ARBA00022475"/>
    </source>
</evidence>
<evidence type="ECO:0000313" key="10">
    <source>
        <dbReference type="Proteomes" id="UP000298642"/>
    </source>
</evidence>
<organism evidence="9 10">
    <name type="scientific">Dysosmobacter welbionis</name>
    <dbReference type="NCBI Taxonomy" id="2093857"/>
    <lineage>
        <taxon>Bacteria</taxon>
        <taxon>Bacillati</taxon>
        <taxon>Bacillota</taxon>
        <taxon>Clostridia</taxon>
        <taxon>Eubacteriales</taxon>
        <taxon>Oscillospiraceae</taxon>
        <taxon>Dysosmobacter</taxon>
    </lineage>
</organism>
<dbReference type="Pfam" id="PF03023">
    <property type="entry name" value="MurJ"/>
    <property type="match status" value="1"/>
</dbReference>